<comment type="caution">
    <text evidence="1">The sequence shown here is derived from an EMBL/GenBank/DDBJ whole genome shotgun (WGS) entry which is preliminary data.</text>
</comment>
<evidence type="ECO:0000313" key="1">
    <source>
        <dbReference type="EMBL" id="MCS5713599.1"/>
    </source>
</evidence>
<accession>A0ABT2GFC9</accession>
<protein>
    <recommendedName>
        <fullName evidence="3">YtxH domain-containing protein</fullName>
    </recommendedName>
</protein>
<name>A0ABT2GFC9_9MICO</name>
<evidence type="ECO:0000313" key="2">
    <source>
        <dbReference type="Proteomes" id="UP001165580"/>
    </source>
</evidence>
<keyword evidence="2" id="KW-1185">Reference proteome</keyword>
<gene>
    <name evidence="1" type="ORF">NVV95_03405</name>
</gene>
<dbReference type="Proteomes" id="UP001165580">
    <property type="component" value="Unassembled WGS sequence"/>
</dbReference>
<reference evidence="1" key="1">
    <citation type="submission" date="2022-08" db="EMBL/GenBank/DDBJ databases">
        <authorList>
            <person name="Deng Y."/>
            <person name="Han X.-F."/>
            <person name="Zhang Y.-Q."/>
        </authorList>
    </citation>
    <scope>NUCLEOTIDE SEQUENCE</scope>
    <source>
        <strain evidence="1">CPCC 205716</strain>
    </source>
</reference>
<organism evidence="1 2">
    <name type="scientific">Herbiconiux gentiana</name>
    <dbReference type="NCBI Taxonomy" id="2970912"/>
    <lineage>
        <taxon>Bacteria</taxon>
        <taxon>Bacillati</taxon>
        <taxon>Actinomycetota</taxon>
        <taxon>Actinomycetes</taxon>
        <taxon>Micrococcales</taxon>
        <taxon>Microbacteriaceae</taxon>
        <taxon>Herbiconiux</taxon>
    </lineage>
</organism>
<dbReference type="EMBL" id="JANTEZ010000001">
    <property type="protein sequence ID" value="MCS5713599.1"/>
    <property type="molecule type" value="Genomic_DNA"/>
</dbReference>
<sequence>MKKILVIVAFAAGYVVGARAGRRRYEQIRDKAQQLWNDDHVQSAVQNAGDKVEQVAGKAVDKAGDLIGKVRSH</sequence>
<dbReference type="RefSeq" id="WP_259485125.1">
    <property type="nucleotide sequence ID" value="NZ_JANTEZ010000001.1"/>
</dbReference>
<proteinExistence type="predicted"/>
<evidence type="ECO:0008006" key="3">
    <source>
        <dbReference type="Google" id="ProtNLM"/>
    </source>
</evidence>